<comment type="caution">
    <text evidence="10">The sequence shown here is derived from an EMBL/GenBank/DDBJ whole genome shotgun (WGS) entry which is preliminary data.</text>
</comment>
<dbReference type="PROSITE" id="PS00216">
    <property type="entry name" value="SUGAR_TRANSPORT_1"/>
    <property type="match status" value="1"/>
</dbReference>
<feature type="transmembrane region" description="Helical" evidence="8">
    <location>
        <begin position="251"/>
        <end position="273"/>
    </location>
</feature>
<sequence>ANIISAFQAGTFFGALGSCWAADRFGRRRALCGAMCVFMAGAALMTGSCGRIEAFVVGRGVAGLGLGAMAPVVPVYITELSPPSIRGRMIGMLEISCQVAAMCGFWTNYAVNRTVDPRSGMAQWQIPIGIQLLPGALMLLATPFCPETPRWLCSRNRFAAAEAALCRVRGLPCEHPYVAREMREMRAEVARTYRVGGRHGWGRGTTTLMDHGWLADAKNDRAHNMTGVGIVVYYSPRIFASLGIRTTDLKLFATGFYGVAKTLGTLVFMFWVADRLGRRKGFVYGAFVGAVPMFYIGAYIMKADPAAATTATTANPAAAATSSAWGYLAIICIYVLAVICSASWGGITWLYVSEIYPLHIRSLCMSLTIANERVWSFVITRSTPYMITDMGYGVWFFFGALQVLMGGWALWCMRETKVSEWSLCAVETAFARRGTWLTDGGVVGFAD</sequence>
<evidence type="ECO:0000256" key="6">
    <source>
        <dbReference type="ARBA" id="ARBA00023136"/>
    </source>
</evidence>
<feature type="transmembrane region" description="Helical" evidence="8">
    <location>
        <begin position="89"/>
        <end position="111"/>
    </location>
</feature>
<dbReference type="InterPro" id="IPR050360">
    <property type="entry name" value="MFS_Sugar_Transporters"/>
</dbReference>
<dbReference type="GO" id="GO:0005351">
    <property type="term" value="F:carbohydrate:proton symporter activity"/>
    <property type="evidence" value="ECO:0007669"/>
    <property type="project" value="TreeGrafter"/>
</dbReference>
<name>A0A1S8BCJ9_9PEZI</name>
<evidence type="ECO:0000313" key="10">
    <source>
        <dbReference type="EMBL" id="OMP85204.1"/>
    </source>
</evidence>
<dbReference type="NCBIfam" id="TIGR00879">
    <property type="entry name" value="SP"/>
    <property type="match status" value="1"/>
</dbReference>
<dbReference type="InterPro" id="IPR005829">
    <property type="entry name" value="Sugar_transporter_CS"/>
</dbReference>
<comment type="similarity">
    <text evidence="2 7">Belongs to the major facilitator superfamily. Sugar transporter (TC 2.A.1.1) family.</text>
</comment>
<reference evidence="10 11" key="1">
    <citation type="submission" date="2017-01" db="EMBL/GenBank/DDBJ databases">
        <title>Draft genome sequence of Diplodia seriata F98.1, a fungal species involved in grapevine trunk diseases.</title>
        <authorList>
            <person name="Robert-Siegwald G."/>
            <person name="Vallet J."/>
            <person name="Abou-Mansour E."/>
            <person name="Xu J."/>
            <person name="Rey P."/>
            <person name="Bertsch C."/>
            <person name="Rego C."/>
            <person name="Larignon P."/>
            <person name="Fontaine F."/>
            <person name="Lebrun M.-H."/>
        </authorList>
    </citation>
    <scope>NUCLEOTIDE SEQUENCE [LARGE SCALE GENOMIC DNA]</scope>
    <source>
        <strain evidence="10 11">F98.1</strain>
    </source>
</reference>
<organism evidence="10 11">
    <name type="scientific">Diplodia seriata</name>
    <dbReference type="NCBI Taxonomy" id="420778"/>
    <lineage>
        <taxon>Eukaryota</taxon>
        <taxon>Fungi</taxon>
        <taxon>Dikarya</taxon>
        <taxon>Ascomycota</taxon>
        <taxon>Pezizomycotina</taxon>
        <taxon>Dothideomycetes</taxon>
        <taxon>Dothideomycetes incertae sedis</taxon>
        <taxon>Botryosphaeriales</taxon>
        <taxon>Botryosphaeriaceae</taxon>
        <taxon>Diplodia</taxon>
    </lineage>
</organism>
<feature type="transmembrane region" description="Helical" evidence="8">
    <location>
        <begin position="282"/>
        <end position="301"/>
    </location>
</feature>
<evidence type="ECO:0000256" key="3">
    <source>
        <dbReference type="ARBA" id="ARBA00022448"/>
    </source>
</evidence>
<evidence type="ECO:0000256" key="8">
    <source>
        <dbReference type="SAM" id="Phobius"/>
    </source>
</evidence>
<evidence type="ECO:0000259" key="9">
    <source>
        <dbReference type="PROSITE" id="PS50850"/>
    </source>
</evidence>
<gene>
    <name evidence="10" type="ORF">BK809_0003872</name>
</gene>
<dbReference type="Pfam" id="PF00083">
    <property type="entry name" value="Sugar_tr"/>
    <property type="match status" value="1"/>
</dbReference>
<feature type="domain" description="Major facilitator superfamily (MFS) profile" evidence="9">
    <location>
        <begin position="1"/>
        <end position="417"/>
    </location>
</feature>
<dbReference type="OrthoDB" id="508119at2759"/>
<keyword evidence="3 7" id="KW-0813">Transport</keyword>
<dbReference type="AlphaFoldDB" id="A0A1S8BCJ9"/>
<comment type="subcellular location">
    <subcellularLocation>
        <location evidence="1">Membrane</location>
        <topology evidence="1">Multi-pass membrane protein</topology>
    </subcellularLocation>
</comment>
<protein>
    <submittedName>
        <fullName evidence="10">Quinate permease</fullName>
    </submittedName>
</protein>
<feature type="transmembrane region" description="Helical" evidence="8">
    <location>
        <begin position="325"/>
        <end position="351"/>
    </location>
</feature>
<dbReference type="InterPro" id="IPR003663">
    <property type="entry name" value="Sugar/inositol_transpt"/>
</dbReference>
<evidence type="ECO:0000256" key="5">
    <source>
        <dbReference type="ARBA" id="ARBA00022989"/>
    </source>
</evidence>
<dbReference type="PROSITE" id="PS50850">
    <property type="entry name" value="MFS"/>
    <property type="match status" value="1"/>
</dbReference>
<proteinExistence type="inferred from homology"/>
<evidence type="ECO:0000256" key="4">
    <source>
        <dbReference type="ARBA" id="ARBA00022692"/>
    </source>
</evidence>
<keyword evidence="5 8" id="KW-1133">Transmembrane helix</keyword>
<dbReference type="InterPro" id="IPR005828">
    <property type="entry name" value="MFS_sugar_transport-like"/>
</dbReference>
<dbReference type="PRINTS" id="PR00171">
    <property type="entry name" value="SUGRTRNSPORT"/>
</dbReference>
<dbReference type="Proteomes" id="UP000190776">
    <property type="component" value="Unassembled WGS sequence"/>
</dbReference>
<feature type="transmembrane region" description="Helical" evidence="8">
    <location>
        <begin position="54"/>
        <end position="77"/>
    </location>
</feature>
<accession>A0A1S8BCJ9</accession>
<evidence type="ECO:0000313" key="11">
    <source>
        <dbReference type="Proteomes" id="UP000190776"/>
    </source>
</evidence>
<evidence type="ECO:0000256" key="2">
    <source>
        <dbReference type="ARBA" id="ARBA00010992"/>
    </source>
</evidence>
<evidence type="ECO:0000256" key="1">
    <source>
        <dbReference type="ARBA" id="ARBA00004141"/>
    </source>
</evidence>
<dbReference type="GO" id="GO:0016020">
    <property type="term" value="C:membrane"/>
    <property type="evidence" value="ECO:0007669"/>
    <property type="project" value="UniProtKB-SubCell"/>
</dbReference>
<evidence type="ECO:0000256" key="7">
    <source>
        <dbReference type="RuleBase" id="RU003346"/>
    </source>
</evidence>
<feature type="non-terminal residue" evidence="10">
    <location>
        <position position="1"/>
    </location>
</feature>
<dbReference type="PANTHER" id="PTHR48022:SF42">
    <property type="entry name" value="MAJOR FACILITATOR SUPERFAMILY (MFS) PROFILE DOMAIN-CONTAINING PROTEIN"/>
    <property type="match status" value="1"/>
</dbReference>
<dbReference type="InterPro" id="IPR020846">
    <property type="entry name" value="MFS_dom"/>
</dbReference>
<dbReference type="PANTHER" id="PTHR48022">
    <property type="entry name" value="PLASTIDIC GLUCOSE TRANSPORTER 4"/>
    <property type="match status" value="1"/>
</dbReference>
<dbReference type="PROSITE" id="PS00217">
    <property type="entry name" value="SUGAR_TRANSPORT_2"/>
    <property type="match status" value="1"/>
</dbReference>
<keyword evidence="4 8" id="KW-0812">Transmembrane</keyword>
<feature type="transmembrane region" description="Helical" evidence="8">
    <location>
        <begin position="392"/>
        <end position="411"/>
    </location>
</feature>
<dbReference type="Gene3D" id="1.20.1250.20">
    <property type="entry name" value="MFS general substrate transporter like domains"/>
    <property type="match status" value="1"/>
</dbReference>
<keyword evidence="6 8" id="KW-0472">Membrane</keyword>
<dbReference type="SUPFAM" id="SSF103473">
    <property type="entry name" value="MFS general substrate transporter"/>
    <property type="match status" value="1"/>
</dbReference>
<dbReference type="EMBL" id="MSZU01000084">
    <property type="protein sequence ID" value="OMP85204.1"/>
    <property type="molecule type" value="Genomic_DNA"/>
</dbReference>
<dbReference type="InterPro" id="IPR036259">
    <property type="entry name" value="MFS_trans_sf"/>
</dbReference>